<evidence type="ECO:0000256" key="5">
    <source>
        <dbReference type="ARBA" id="ARBA00022771"/>
    </source>
</evidence>
<dbReference type="InterPro" id="IPR015886">
    <property type="entry name" value="H2TH_FPG"/>
</dbReference>
<evidence type="ECO:0000256" key="11">
    <source>
        <dbReference type="ARBA" id="ARBA00023268"/>
    </source>
</evidence>
<keyword evidence="6" id="KW-0378">Hydrolase</keyword>
<comment type="catalytic activity">
    <reaction evidence="1">
        <text>Hydrolysis of DNA containing ring-opened 7-methylguanine residues, releasing 2,6-diamino-4-hydroxy-5-(N-methyl)formamidopyrimidine.</text>
        <dbReference type="EC" id="3.2.2.23"/>
    </reaction>
</comment>
<evidence type="ECO:0000313" key="16">
    <source>
        <dbReference type="EMBL" id="WZN42708.1"/>
    </source>
</evidence>
<dbReference type="SUPFAM" id="SSF46946">
    <property type="entry name" value="S13-like H2TH domain"/>
    <property type="match status" value="1"/>
</dbReference>
<evidence type="ECO:0000256" key="10">
    <source>
        <dbReference type="ARBA" id="ARBA00023239"/>
    </source>
</evidence>
<evidence type="ECO:0000259" key="14">
    <source>
        <dbReference type="PROSITE" id="PS51066"/>
    </source>
</evidence>
<sequence>MPEGPSIVILKEALAPFEGKKVLSAGGTVQSFDVQLLENKTVRFRTWGKHFLLCFPGFTVRVHFLLFGSYLINERKQTKPRLQLQFKNGEVNFYAGSVVWLEEPLDALYDWSGDIMNDAWSSRKALRKLREIPDTLLCDAILDQTIFAGAGNIFKNEVPWLIRVHPGSKVGNLPVEKRRQMVREIVSFAFRFYQWKKEGVLKRNWNVHTKKECPRCKIPLQKSYMGKTKRRTFYCENCQNKY</sequence>
<reference evidence="17" key="1">
    <citation type="submission" date="2024-03" db="EMBL/GenBank/DDBJ databases">
        <title>Chitinophaga horti sp. nov., isolated from garden soil.</title>
        <authorList>
            <person name="Lee D.S."/>
            <person name="Han D.M."/>
            <person name="Baek J.H."/>
            <person name="Choi D.G."/>
            <person name="Jeon J.H."/>
            <person name="Jeon C.O."/>
        </authorList>
    </citation>
    <scope>NUCLEOTIDE SEQUENCE [LARGE SCALE GENOMIC DNA]</scope>
    <source>
        <strain evidence="17">GPA1</strain>
    </source>
</reference>
<gene>
    <name evidence="16" type="ORF">WJU16_06625</name>
</gene>
<dbReference type="GO" id="GO:0004519">
    <property type="term" value="F:endonuclease activity"/>
    <property type="evidence" value="ECO:0007669"/>
    <property type="project" value="UniProtKB-KW"/>
</dbReference>
<evidence type="ECO:0000256" key="7">
    <source>
        <dbReference type="ARBA" id="ARBA00022833"/>
    </source>
</evidence>
<keyword evidence="12" id="KW-0326">Glycosidase</keyword>
<evidence type="ECO:0000259" key="15">
    <source>
        <dbReference type="PROSITE" id="PS51068"/>
    </source>
</evidence>
<evidence type="ECO:0000256" key="6">
    <source>
        <dbReference type="ARBA" id="ARBA00022801"/>
    </source>
</evidence>
<keyword evidence="5 13" id="KW-0863">Zinc-finger</keyword>
<dbReference type="SUPFAM" id="SSF81624">
    <property type="entry name" value="N-terminal domain of MutM-like DNA repair proteins"/>
    <property type="match status" value="1"/>
</dbReference>
<dbReference type="Gene3D" id="3.20.190.10">
    <property type="entry name" value="MutM-like, N-terminal"/>
    <property type="match status" value="1"/>
</dbReference>
<keyword evidence="17" id="KW-1185">Reference proteome</keyword>
<organism evidence="16 17">
    <name type="scientific">Chitinophaga pollutisoli</name>
    <dbReference type="NCBI Taxonomy" id="3133966"/>
    <lineage>
        <taxon>Bacteria</taxon>
        <taxon>Pseudomonadati</taxon>
        <taxon>Bacteroidota</taxon>
        <taxon>Chitinophagia</taxon>
        <taxon>Chitinophagales</taxon>
        <taxon>Chitinophagaceae</taxon>
        <taxon>Chitinophaga</taxon>
    </lineage>
</organism>
<keyword evidence="8" id="KW-0238">DNA-binding</keyword>
<evidence type="ECO:0000256" key="12">
    <source>
        <dbReference type="ARBA" id="ARBA00023295"/>
    </source>
</evidence>
<dbReference type="InterPro" id="IPR035937">
    <property type="entry name" value="FPG_N"/>
</dbReference>
<feature type="domain" description="FPG-type" evidence="14">
    <location>
        <begin position="206"/>
        <end position="240"/>
    </location>
</feature>
<evidence type="ECO:0000256" key="4">
    <source>
        <dbReference type="ARBA" id="ARBA00022763"/>
    </source>
</evidence>
<keyword evidence="16" id="KW-0255">Endonuclease</keyword>
<feature type="domain" description="Formamidopyrimidine-DNA glycosylase catalytic" evidence="15">
    <location>
        <begin position="2"/>
        <end position="89"/>
    </location>
</feature>
<keyword evidence="3" id="KW-0479">Metal-binding</keyword>
<evidence type="ECO:0000256" key="13">
    <source>
        <dbReference type="PROSITE-ProRule" id="PRU00391"/>
    </source>
</evidence>
<evidence type="ECO:0000256" key="2">
    <source>
        <dbReference type="ARBA" id="ARBA00009409"/>
    </source>
</evidence>
<evidence type="ECO:0000256" key="3">
    <source>
        <dbReference type="ARBA" id="ARBA00022723"/>
    </source>
</evidence>
<evidence type="ECO:0000256" key="8">
    <source>
        <dbReference type="ARBA" id="ARBA00023125"/>
    </source>
</evidence>
<dbReference type="InterPro" id="IPR010979">
    <property type="entry name" value="Ribosomal_uS13-like_H2TH"/>
</dbReference>
<dbReference type="PROSITE" id="PS51066">
    <property type="entry name" value="ZF_FPG_2"/>
    <property type="match status" value="1"/>
</dbReference>
<evidence type="ECO:0000256" key="1">
    <source>
        <dbReference type="ARBA" id="ARBA00001668"/>
    </source>
</evidence>
<dbReference type="Gene3D" id="1.10.8.50">
    <property type="match status" value="1"/>
</dbReference>
<keyword evidence="11" id="KW-0511">Multifunctional enzyme</keyword>
<keyword evidence="16" id="KW-0540">Nuclease</keyword>
<keyword evidence="9" id="KW-0234">DNA repair</keyword>
<dbReference type="RefSeq" id="WP_341837542.1">
    <property type="nucleotide sequence ID" value="NZ_CP149822.1"/>
</dbReference>
<dbReference type="InterPro" id="IPR000214">
    <property type="entry name" value="Znf_DNA_glyclase/AP_lyase"/>
</dbReference>
<dbReference type="InterPro" id="IPR012319">
    <property type="entry name" value="FPG_cat"/>
</dbReference>
<dbReference type="EMBL" id="CP149822">
    <property type="protein sequence ID" value="WZN42708.1"/>
    <property type="molecule type" value="Genomic_DNA"/>
</dbReference>
<protein>
    <submittedName>
        <fullName evidence="16">Endonuclease</fullName>
    </submittedName>
</protein>
<keyword evidence="10" id="KW-0456">Lyase</keyword>
<dbReference type="PANTHER" id="PTHR22993:SF9">
    <property type="entry name" value="FORMAMIDOPYRIMIDINE-DNA GLYCOSYLASE"/>
    <property type="match status" value="1"/>
</dbReference>
<dbReference type="PANTHER" id="PTHR22993">
    <property type="entry name" value="FORMAMIDOPYRIMIDINE-DNA GLYCOSYLASE"/>
    <property type="match status" value="1"/>
</dbReference>
<evidence type="ECO:0000313" key="17">
    <source>
        <dbReference type="Proteomes" id="UP001485459"/>
    </source>
</evidence>
<dbReference type="Proteomes" id="UP001485459">
    <property type="component" value="Chromosome"/>
</dbReference>
<proteinExistence type="inferred from homology"/>
<evidence type="ECO:0000256" key="9">
    <source>
        <dbReference type="ARBA" id="ARBA00023204"/>
    </source>
</evidence>
<keyword evidence="4" id="KW-0227">DNA damage</keyword>
<comment type="similarity">
    <text evidence="2">Belongs to the FPG family.</text>
</comment>
<name>A0ABZ2YTA2_9BACT</name>
<dbReference type="SMART" id="SM00898">
    <property type="entry name" value="Fapy_DNA_glyco"/>
    <property type="match status" value="1"/>
</dbReference>
<accession>A0ABZ2YTA2</accession>
<dbReference type="PROSITE" id="PS51068">
    <property type="entry name" value="FPG_CAT"/>
    <property type="match status" value="1"/>
</dbReference>
<keyword evidence="7" id="KW-0862">Zinc</keyword>
<dbReference type="SMART" id="SM01232">
    <property type="entry name" value="H2TH"/>
    <property type="match status" value="1"/>
</dbReference>